<dbReference type="PANTHER" id="PTHR21310">
    <property type="entry name" value="AMINOGLYCOSIDE PHOSPHOTRANSFERASE-RELATED-RELATED"/>
    <property type="match status" value="1"/>
</dbReference>
<evidence type="ECO:0000313" key="3">
    <source>
        <dbReference type="Proteomes" id="UP001595937"/>
    </source>
</evidence>
<sequence>MPAPALIAADPDGSASGRPTTVTTFLPGRVELSPPDLRSWVRSLAEMLVRIHAVPPPELAACELWASSDLRWLEGDHEDPVALDVAADGGLAREARELAARPADPARAVLSHGDYQHFNVLWQGGSISAVVDWPTVGRADRGLDVGHCRLNLAVLFSADAAMWFLEDYEQIAGRRVDPAADLQRLLNFGPNWPEFIPLQVAGRAPVDGPGMATRVRETIMRTLRRAG</sequence>
<evidence type="ECO:0000313" key="2">
    <source>
        <dbReference type="EMBL" id="MFC5298528.1"/>
    </source>
</evidence>
<accession>A0ABW0FIH6</accession>
<dbReference type="RefSeq" id="WP_193116538.1">
    <property type="nucleotide sequence ID" value="NZ_BAAAIR010000100.1"/>
</dbReference>
<protein>
    <submittedName>
        <fullName evidence="2">Phosphotransferase family protein</fullName>
    </submittedName>
</protein>
<dbReference type="SUPFAM" id="SSF56112">
    <property type="entry name" value="Protein kinase-like (PK-like)"/>
    <property type="match status" value="1"/>
</dbReference>
<name>A0ABW0FIH6_9MICO</name>
<dbReference type="InterPro" id="IPR002575">
    <property type="entry name" value="Aminoglycoside_PTrfase"/>
</dbReference>
<gene>
    <name evidence="2" type="ORF">ACFPK8_13515</name>
</gene>
<dbReference type="Gene3D" id="3.90.1200.10">
    <property type="match status" value="1"/>
</dbReference>
<dbReference type="Proteomes" id="UP001595937">
    <property type="component" value="Unassembled WGS sequence"/>
</dbReference>
<dbReference type="InterPro" id="IPR051678">
    <property type="entry name" value="AGP_Transferase"/>
</dbReference>
<reference evidence="3" key="1">
    <citation type="journal article" date="2019" name="Int. J. Syst. Evol. Microbiol.">
        <title>The Global Catalogue of Microorganisms (GCM) 10K type strain sequencing project: providing services to taxonomists for standard genome sequencing and annotation.</title>
        <authorList>
            <consortium name="The Broad Institute Genomics Platform"/>
            <consortium name="The Broad Institute Genome Sequencing Center for Infectious Disease"/>
            <person name="Wu L."/>
            <person name="Ma J."/>
        </authorList>
    </citation>
    <scope>NUCLEOTIDE SEQUENCE [LARGE SCALE GENOMIC DNA]</scope>
    <source>
        <strain evidence="3">CGMCC 1.16455</strain>
    </source>
</reference>
<proteinExistence type="predicted"/>
<feature type="domain" description="Aminoglycoside phosphotransferase" evidence="1">
    <location>
        <begin position="2"/>
        <end position="169"/>
    </location>
</feature>
<comment type="caution">
    <text evidence="2">The sequence shown here is derived from an EMBL/GenBank/DDBJ whole genome shotgun (WGS) entry which is preliminary data.</text>
</comment>
<organism evidence="2 3">
    <name type="scientific">Brachybacterium tyrofermentans</name>
    <dbReference type="NCBI Taxonomy" id="47848"/>
    <lineage>
        <taxon>Bacteria</taxon>
        <taxon>Bacillati</taxon>
        <taxon>Actinomycetota</taxon>
        <taxon>Actinomycetes</taxon>
        <taxon>Micrococcales</taxon>
        <taxon>Dermabacteraceae</taxon>
        <taxon>Brachybacterium</taxon>
    </lineage>
</organism>
<dbReference type="EMBL" id="JBHSLN010000072">
    <property type="protein sequence ID" value="MFC5298528.1"/>
    <property type="molecule type" value="Genomic_DNA"/>
</dbReference>
<dbReference type="GeneID" id="303299240"/>
<dbReference type="Pfam" id="PF01636">
    <property type="entry name" value="APH"/>
    <property type="match status" value="1"/>
</dbReference>
<evidence type="ECO:0000259" key="1">
    <source>
        <dbReference type="Pfam" id="PF01636"/>
    </source>
</evidence>
<keyword evidence="3" id="KW-1185">Reference proteome</keyword>
<dbReference type="InterPro" id="IPR011009">
    <property type="entry name" value="Kinase-like_dom_sf"/>
</dbReference>